<comment type="caution">
    <text evidence="1">The sequence shown here is derived from an EMBL/GenBank/DDBJ whole genome shotgun (WGS) entry which is preliminary data.</text>
</comment>
<evidence type="ECO:0000313" key="1">
    <source>
        <dbReference type="EMBL" id="GLQ64269.1"/>
    </source>
</evidence>
<evidence type="ECO:0000313" key="2">
    <source>
        <dbReference type="Proteomes" id="UP001156614"/>
    </source>
</evidence>
<name>A0AAV5NJY1_9PROT</name>
<dbReference type="RefSeq" id="WP_211516787.1">
    <property type="nucleotide sequence ID" value="NZ_BEWM01000012.1"/>
</dbReference>
<accession>A0AAV5NJY1</accession>
<sequence>MRAAAIRPRPDQIAELTRGLYLPLPEVSNDHLEVIAESLLRAFSDVRTHSPSTVASGSEAEITALMEARLNTMIEQDPLWGQLVLCVTRGKESLSFDGSHLEKRPDLSIYLSNRNRGFPLIIEAKIVDATTSKTEALYCDKGIRRFVEGEYAWGNREAFMLAYVRDGSSIGTKLTPFLSSAMLETPPGYLIEVLPNAVSAFSTDLAHSRHGRSFVYVGHSSPNLEPGPISVWHLWLSCLEP</sequence>
<gene>
    <name evidence="1" type="ORF">GCM10007867_31160</name>
</gene>
<reference evidence="2" key="1">
    <citation type="journal article" date="2019" name="Int. J. Syst. Evol. Microbiol.">
        <title>The Global Catalogue of Microorganisms (GCM) 10K type strain sequencing project: providing services to taxonomists for standard genome sequencing and annotation.</title>
        <authorList>
            <consortium name="The Broad Institute Genomics Platform"/>
            <consortium name="The Broad Institute Genome Sequencing Center for Infectious Disease"/>
            <person name="Wu L."/>
            <person name="Ma J."/>
        </authorList>
    </citation>
    <scope>NUCLEOTIDE SEQUENCE [LARGE SCALE GENOMIC DNA]</scope>
    <source>
        <strain evidence="2">NBRC 3267</strain>
    </source>
</reference>
<proteinExistence type="predicted"/>
<dbReference type="AlphaFoldDB" id="A0AAV5NJY1"/>
<dbReference type="Proteomes" id="UP001156614">
    <property type="component" value="Unassembled WGS sequence"/>
</dbReference>
<dbReference type="EMBL" id="BSNU01000012">
    <property type="protein sequence ID" value="GLQ64269.1"/>
    <property type="molecule type" value="Genomic_DNA"/>
</dbReference>
<keyword evidence="2" id="KW-1185">Reference proteome</keyword>
<protein>
    <submittedName>
        <fullName evidence="1">Uncharacterized protein</fullName>
    </submittedName>
</protein>
<organism evidence="1 2">
    <name type="scientific">Gluconobacter cerinus</name>
    <dbReference type="NCBI Taxonomy" id="38307"/>
    <lineage>
        <taxon>Bacteria</taxon>
        <taxon>Pseudomonadati</taxon>
        <taxon>Pseudomonadota</taxon>
        <taxon>Alphaproteobacteria</taxon>
        <taxon>Acetobacterales</taxon>
        <taxon>Acetobacteraceae</taxon>
        <taxon>Gluconobacter</taxon>
    </lineage>
</organism>